<proteinExistence type="predicted"/>
<comment type="caution">
    <text evidence="1">The sequence shown here is derived from an EMBL/GenBank/DDBJ whole genome shotgun (WGS) entry which is preliminary data.</text>
</comment>
<gene>
    <name evidence="1" type="ORF">ACFSCY_31850</name>
</gene>
<organism evidence="1 2">
    <name type="scientific">Pseudonocardia aurantiaca</name>
    <dbReference type="NCBI Taxonomy" id="75290"/>
    <lineage>
        <taxon>Bacteria</taxon>
        <taxon>Bacillati</taxon>
        <taxon>Actinomycetota</taxon>
        <taxon>Actinomycetes</taxon>
        <taxon>Pseudonocardiales</taxon>
        <taxon>Pseudonocardiaceae</taxon>
        <taxon>Pseudonocardia</taxon>
    </lineage>
</organism>
<accession>A0ABW4FU97</accession>
<dbReference type="EMBL" id="JBHUCP010000028">
    <property type="protein sequence ID" value="MFD1534023.1"/>
    <property type="molecule type" value="Genomic_DNA"/>
</dbReference>
<evidence type="ECO:0000313" key="2">
    <source>
        <dbReference type="Proteomes" id="UP001597145"/>
    </source>
</evidence>
<protein>
    <submittedName>
        <fullName evidence="1">Uncharacterized protein</fullName>
    </submittedName>
</protein>
<evidence type="ECO:0000313" key="1">
    <source>
        <dbReference type="EMBL" id="MFD1534023.1"/>
    </source>
</evidence>
<dbReference type="Proteomes" id="UP001597145">
    <property type="component" value="Unassembled WGS sequence"/>
</dbReference>
<reference evidence="2" key="1">
    <citation type="journal article" date="2019" name="Int. J. Syst. Evol. Microbiol.">
        <title>The Global Catalogue of Microorganisms (GCM) 10K type strain sequencing project: providing services to taxonomists for standard genome sequencing and annotation.</title>
        <authorList>
            <consortium name="The Broad Institute Genomics Platform"/>
            <consortium name="The Broad Institute Genome Sequencing Center for Infectious Disease"/>
            <person name="Wu L."/>
            <person name="Ma J."/>
        </authorList>
    </citation>
    <scope>NUCLEOTIDE SEQUENCE [LARGE SCALE GENOMIC DNA]</scope>
    <source>
        <strain evidence="2">JCM 12165</strain>
    </source>
</reference>
<sequence length="71" mass="8169">MTTNGIPSYNDEFWERTSSDGRTYAEDYLAYLDACSDYRANPSVGTLVAYDAAIRAWQRASWEMTRRDGCR</sequence>
<dbReference type="RefSeq" id="WP_343973894.1">
    <property type="nucleotide sequence ID" value="NZ_BAAAJG010000005.1"/>
</dbReference>
<keyword evidence="2" id="KW-1185">Reference proteome</keyword>
<name>A0ABW4FU97_9PSEU</name>